<evidence type="ECO:0000313" key="1">
    <source>
        <dbReference type="EMBL" id="KAL0407613.1"/>
    </source>
</evidence>
<organism evidence="1">
    <name type="scientific">Sesamum radiatum</name>
    <name type="common">Black benniseed</name>
    <dbReference type="NCBI Taxonomy" id="300843"/>
    <lineage>
        <taxon>Eukaryota</taxon>
        <taxon>Viridiplantae</taxon>
        <taxon>Streptophyta</taxon>
        <taxon>Embryophyta</taxon>
        <taxon>Tracheophyta</taxon>
        <taxon>Spermatophyta</taxon>
        <taxon>Magnoliopsida</taxon>
        <taxon>eudicotyledons</taxon>
        <taxon>Gunneridae</taxon>
        <taxon>Pentapetalae</taxon>
        <taxon>asterids</taxon>
        <taxon>lamiids</taxon>
        <taxon>Lamiales</taxon>
        <taxon>Pedaliaceae</taxon>
        <taxon>Sesamum</taxon>
    </lineage>
</organism>
<gene>
    <name evidence="1" type="ORF">Sradi_1695700</name>
</gene>
<dbReference type="PANTHER" id="PTHR33240:SF8">
    <property type="entry name" value="OS03G0439900 PROTEIN"/>
    <property type="match status" value="1"/>
</dbReference>
<sequence length="102" mass="11333">MDVKPTNNALLIQFDQEEHSEPRILGNDALVITTLLANYEIERVCIDSGSSADIIFGEAYDQMQLGDVLLKTVDTMLYSFAEEVVRPRGMISLPLTLGTFPL</sequence>
<dbReference type="EMBL" id="JACGWJ010000007">
    <property type="protein sequence ID" value="KAL0407613.1"/>
    <property type="molecule type" value="Genomic_DNA"/>
</dbReference>
<dbReference type="PANTHER" id="PTHR33240">
    <property type="entry name" value="OS08G0508500 PROTEIN"/>
    <property type="match status" value="1"/>
</dbReference>
<protein>
    <submittedName>
        <fullName evidence="1">Uncharacterized protein</fullName>
    </submittedName>
</protein>
<name>A0AAW2TTL3_SESRA</name>
<dbReference type="AlphaFoldDB" id="A0AAW2TTL3"/>
<proteinExistence type="predicted"/>
<reference evidence="1" key="1">
    <citation type="submission" date="2020-06" db="EMBL/GenBank/DDBJ databases">
        <authorList>
            <person name="Li T."/>
            <person name="Hu X."/>
            <person name="Zhang T."/>
            <person name="Song X."/>
            <person name="Zhang H."/>
            <person name="Dai N."/>
            <person name="Sheng W."/>
            <person name="Hou X."/>
            <person name="Wei L."/>
        </authorList>
    </citation>
    <scope>NUCLEOTIDE SEQUENCE</scope>
    <source>
        <strain evidence="1">G02</strain>
        <tissue evidence="1">Leaf</tissue>
    </source>
</reference>
<comment type="caution">
    <text evidence="1">The sequence shown here is derived from an EMBL/GenBank/DDBJ whole genome shotgun (WGS) entry which is preliminary data.</text>
</comment>
<reference evidence="1" key="2">
    <citation type="journal article" date="2024" name="Plant">
        <title>Genomic evolution and insights into agronomic trait innovations of Sesamum species.</title>
        <authorList>
            <person name="Miao H."/>
            <person name="Wang L."/>
            <person name="Qu L."/>
            <person name="Liu H."/>
            <person name="Sun Y."/>
            <person name="Le M."/>
            <person name="Wang Q."/>
            <person name="Wei S."/>
            <person name="Zheng Y."/>
            <person name="Lin W."/>
            <person name="Duan Y."/>
            <person name="Cao H."/>
            <person name="Xiong S."/>
            <person name="Wang X."/>
            <person name="Wei L."/>
            <person name="Li C."/>
            <person name="Ma Q."/>
            <person name="Ju M."/>
            <person name="Zhao R."/>
            <person name="Li G."/>
            <person name="Mu C."/>
            <person name="Tian Q."/>
            <person name="Mei H."/>
            <person name="Zhang T."/>
            <person name="Gao T."/>
            <person name="Zhang H."/>
        </authorList>
    </citation>
    <scope>NUCLEOTIDE SEQUENCE</scope>
    <source>
        <strain evidence="1">G02</strain>
    </source>
</reference>
<accession>A0AAW2TTL3</accession>